<proteinExistence type="predicted"/>
<dbReference type="PANTHER" id="PTHR39190">
    <property type="entry name" value="FLAGELLAR ASSEMBLY FACTOR FLIW"/>
    <property type="match status" value="1"/>
</dbReference>
<keyword evidence="4" id="KW-0966">Cell projection</keyword>
<dbReference type="PANTHER" id="PTHR39190:SF1">
    <property type="entry name" value="FLAGELLAR ASSEMBLY FACTOR FLIW"/>
    <property type="match status" value="1"/>
</dbReference>
<dbReference type="Proteomes" id="UP001139158">
    <property type="component" value="Unassembled WGS sequence"/>
</dbReference>
<keyword evidence="1" id="KW-0963">Cytoplasm</keyword>
<name>A0A9X1MDY1_9MICC</name>
<dbReference type="Pfam" id="PF02623">
    <property type="entry name" value="FliW"/>
    <property type="match status" value="1"/>
</dbReference>
<gene>
    <name evidence="4" type="ORF">LJ757_10795</name>
</gene>
<dbReference type="GO" id="GO:0044780">
    <property type="term" value="P:bacterial-type flagellum assembly"/>
    <property type="evidence" value="ECO:0007669"/>
    <property type="project" value="InterPro"/>
</dbReference>
<evidence type="ECO:0000256" key="2">
    <source>
        <dbReference type="ARBA" id="ARBA00022795"/>
    </source>
</evidence>
<dbReference type="InterPro" id="IPR024046">
    <property type="entry name" value="Flagellar_assmbl_FliW_dom_sf"/>
</dbReference>
<keyword evidence="3" id="KW-0810">Translation regulation</keyword>
<keyword evidence="2" id="KW-1005">Bacterial flagellum biogenesis</keyword>
<sequence>MSTVTPVSFLAPPPGLEPLTEFALVDVDGASGLYSLTGTDTSAGVRRFYAIDASVYLPEYHPEISDEQAGQLGLTDPADARVLVVANPADSGTTVNLLAPVIINTRTWQCAQVILEGRDLPLRASLETVAAA</sequence>
<dbReference type="Gene3D" id="2.30.290.10">
    <property type="entry name" value="BH3618-like"/>
    <property type="match status" value="1"/>
</dbReference>
<dbReference type="GO" id="GO:0006417">
    <property type="term" value="P:regulation of translation"/>
    <property type="evidence" value="ECO:0007669"/>
    <property type="project" value="UniProtKB-KW"/>
</dbReference>
<evidence type="ECO:0000313" key="4">
    <source>
        <dbReference type="EMBL" id="MCC3298293.1"/>
    </source>
</evidence>
<keyword evidence="4" id="KW-0282">Flagellum</keyword>
<organism evidence="4 5">
    <name type="scientific">Arthrobacter caoxuetaonis</name>
    <dbReference type="NCBI Taxonomy" id="2886935"/>
    <lineage>
        <taxon>Bacteria</taxon>
        <taxon>Bacillati</taxon>
        <taxon>Actinomycetota</taxon>
        <taxon>Actinomycetes</taxon>
        <taxon>Micrococcales</taxon>
        <taxon>Micrococcaceae</taxon>
        <taxon>Arthrobacter</taxon>
    </lineage>
</organism>
<protein>
    <submittedName>
        <fullName evidence="4">Flagellar assembly protein FliW</fullName>
    </submittedName>
</protein>
<dbReference type="EMBL" id="JAJFZV010000011">
    <property type="protein sequence ID" value="MCC3298293.1"/>
    <property type="molecule type" value="Genomic_DNA"/>
</dbReference>
<dbReference type="InterPro" id="IPR003775">
    <property type="entry name" value="Flagellar_assembly_factor_FliW"/>
</dbReference>
<accession>A0A9X1MDY1</accession>
<evidence type="ECO:0000256" key="1">
    <source>
        <dbReference type="ARBA" id="ARBA00022490"/>
    </source>
</evidence>
<evidence type="ECO:0000313" key="5">
    <source>
        <dbReference type="Proteomes" id="UP001139158"/>
    </source>
</evidence>
<reference evidence="4" key="1">
    <citation type="submission" date="2021-10" db="EMBL/GenBank/DDBJ databases">
        <title>Novel species in genus Arthrobacter.</title>
        <authorList>
            <person name="Liu Y."/>
        </authorList>
    </citation>
    <scope>NUCLEOTIDE SEQUENCE</scope>
    <source>
        <strain evidence="4">Zg-Y453</strain>
    </source>
</reference>
<keyword evidence="4" id="KW-0969">Cilium</keyword>
<comment type="caution">
    <text evidence="4">The sequence shown here is derived from an EMBL/GenBank/DDBJ whole genome shotgun (WGS) entry which is preliminary data.</text>
</comment>
<keyword evidence="5" id="KW-1185">Reference proteome</keyword>
<evidence type="ECO:0000256" key="3">
    <source>
        <dbReference type="ARBA" id="ARBA00022845"/>
    </source>
</evidence>
<dbReference type="AlphaFoldDB" id="A0A9X1MDY1"/>
<dbReference type="SUPFAM" id="SSF141457">
    <property type="entry name" value="BH3618-like"/>
    <property type="match status" value="1"/>
</dbReference>
<dbReference type="RefSeq" id="WP_227896166.1">
    <property type="nucleotide sequence ID" value="NZ_CP099466.1"/>
</dbReference>